<reference evidence="3 4" key="1">
    <citation type="submission" date="2019-02" db="EMBL/GenBank/DDBJ databases">
        <title>Hansschlegelia quercus sp. nov., a novel methylotrophic bacterium from buds of oak (Quercus robur L.).</title>
        <authorList>
            <person name="Agafonova N.V."/>
            <person name="Kaparullina E.N."/>
            <person name="Grouzdev D.S."/>
            <person name="Doronina N.V."/>
        </authorList>
    </citation>
    <scope>NUCLEOTIDE SEQUENCE [LARGE SCALE GENOMIC DNA]</scope>
    <source>
        <strain evidence="3 4">Dub</strain>
    </source>
</reference>
<dbReference type="InterPro" id="IPR029058">
    <property type="entry name" value="AB_hydrolase_fold"/>
</dbReference>
<name>A0A4Q9GK39_9HYPH</name>
<dbReference type="PANTHER" id="PTHR48081:SF8">
    <property type="entry name" value="ALPHA_BETA HYDROLASE FOLD-3 DOMAIN-CONTAINING PROTEIN-RELATED"/>
    <property type="match status" value="1"/>
</dbReference>
<keyword evidence="1 3" id="KW-0378">Hydrolase</keyword>
<dbReference type="GO" id="GO:0016787">
    <property type="term" value="F:hydrolase activity"/>
    <property type="evidence" value="ECO:0007669"/>
    <property type="project" value="UniProtKB-KW"/>
</dbReference>
<feature type="domain" description="Alpha/beta hydrolase fold-3" evidence="2">
    <location>
        <begin position="93"/>
        <end position="295"/>
    </location>
</feature>
<keyword evidence="4" id="KW-1185">Reference proteome</keyword>
<dbReference type="Proteomes" id="UP000291613">
    <property type="component" value="Unassembled WGS sequence"/>
</dbReference>
<evidence type="ECO:0000259" key="2">
    <source>
        <dbReference type="Pfam" id="PF07859"/>
    </source>
</evidence>
<proteinExistence type="predicted"/>
<dbReference type="AlphaFoldDB" id="A0A4Q9GK39"/>
<dbReference type="RefSeq" id="WP_131003661.1">
    <property type="nucleotide sequence ID" value="NZ_JBHSZR010000013.1"/>
</dbReference>
<dbReference type="SUPFAM" id="SSF53474">
    <property type="entry name" value="alpha/beta-Hydrolases"/>
    <property type="match status" value="1"/>
</dbReference>
<evidence type="ECO:0000256" key="1">
    <source>
        <dbReference type="ARBA" id="ARBA00022801"/>
    </source>
</evidence>
<dbReference type="PANTHER" id="PTHR48081">
    <property type="entry name" value="AB HYDROLASE SUPERFAMILY PROTEIN C4A8.06C"/>
    <property type="match status" value="1"/>
</dbReference>
<protein>
    <submittedName>
        <fullName evidence="3">Alpha/beta hydrolase</fullName>
    </submittedName>
</protein>
<dbReference type="Gene3D" id="3.40.50.1820">
    <property type="entry name" value="alpha/beta hydrolase"/>
    <property type="match status" value="1"/>
</dbReference>
<dbReference type="InterPro" id="IPR050300">
    <property type="entry name" value="GDXG_lipolytic_enzyme"/>
</dbReference>
<comment type="caution">
    <text evidence="3">The sequence shown here is derived from an EMBL/GenBank/DDBJ whole genome shotgun (WGS) entry which is preliminary data.</text>
</comment>
<dbReference type="Pfam" id="PF07859">
    <property type="entry name" value="Abhydrolase_3"/>
    <property type="match status" value="1"/>
</dbReference>
<evidence type="ECO:0000313" key="4">
    <source>
        <dbReference type="Proteomes" id="UP000291613"/>
    </source>
</evidence>
<dbReference type="EMBL" id="SIUB01000005">
    <property type="protein sequence ID" value="TBN52427.1"/>
    <property type="molecule type" value="Genomic_DNA"/>
</dbReference>
<dbReference type="InterPro" id="IPR013094">
    <property type="entry name" value="AB_hydrolase_3"/>
</dbReference>
<sequence>MSKPLVIDPAWFSPGAAPKETVAHAEALIAKGRNAPDIWALGPREVRARRQQGETPFVIEPPSARAQTIEIDGPGGKLPLRIIAPARPAGAYLHIHSGGWTLGSADQDDPRLDRLADEAGLACVSVEYRLAPEFPYPAAPDDCEAAALWLVREAAPRFGVQRLAIGGESAGANLAAVTLLRLRDRHGLTPFSAANLTAGSFDLGLTPSARCSEKDRLILSTRDLRLFAAAYVQNGQSLADPDISPLYANLAGMPPALFTCGTRDPLIDDTLFMAARWTAAGRKAELSIWPGSAHVHTSLPEPNGAAANDRIVAFLKG</sequence>
<accession>A0A4Q9GK39</accession>
<evidence type="ECO:0000313" key="3">
    <source>
        <dbReference type="EMBL" id="TBN52427.1"/>
    </source>
</evidence>
<organism evidence="3 4">
    <name type="scientific">Hansschlegelia quercus</name>
    <dbReference type="NCBI Taxonomy" id="2528245"/>
    <lineage>
        <taxon>Bacteria</taxon>
        <taxon>Pseudomonadati</taxon>
        <taxon>Pseudomonadota</taxon>
        <taxon>Alphaproteobacteria</taxon>
        <taxon>Hyphomicrobiales</taxon>
        <taxon>Methylopilaceae</taxon>
        <taxon>Hansschlegelia</taxon>
    </lineage>
</organism>
<gene>
    <name evidence="3" type="ORF">EYR15_11340</name>
</gene>
<dbReference type="OrthoDB" id="9806180at2"/>